<comment type="caution">
    <text evidence="1">The sequence shown here is derived from an EMBL/GenBank/DDBJ whole genome shotgun (WGS) entry which is preliminary data.</text>
</comment>
<evidence type="ECO:0000313" key="1">
    <source>
        <dbReference type="EMBL" id="PWI67633.1"/>
    </source>
</evidence>
<accession>A0A2U3DZG6</accession>
<reference evidence="1 2" key="1">
    <citation type="journal article" date="2016" name="Front. Microbiol.">
        <title>Genome and transcriptome sequences reveal the specific parasitism of the nematophagous Purpureocillium lilacinum 36-1.</title>
        <authorList>
            <person name="Xie J."/>
            <person name="Li S."/>
            <person name="Mo C."/>
            <person name="Xiao X."/>
            <person name="Peng D."/>
            <person name="Wang G."/>
            <person name="Xiao Y."/>
        </authorList>
    </citation>
    <scope>NUCLEOTIDE SEQUENCE [LARGE SCALE GENOMIC DNA]</scope>
    <source>
        <strain evidence="1 2">36-1</strain>
    </source>
</reference>
<gene>
    <name evidence="1" type="ORF">PCL_02987</name>
</gene>
<sequence>MGSFSGTGTVNQPTPVWPDRDTAQGAFAWRQLPTSTLALGLTRPGLAAQVPSGSPLRTLCQWPAKRYVLRYLPGRVPPARTSRTSRRDATGPWLPGSARTDLQGWLPLPDPWIAGARHIHWRSSARQEVSIRLCATITWAYPGIVCEKIGQAQSQVELSLCLVPSASH</sequence>
<evidence type="ECO:0000313" key="2">
    <source>
        <dbReference type="Proteomes" id="UP000245956"/>
    </source>
</evidence>
<protein>
    <submittedName>
        <fullName evidence="1">Uncharacterized protein</fullName>
    </submittedName>
</protein>
<dbReference type="AlphaFoldDB" id="A0A2U3DZG6"/>
<name>A0A2U3DZG6_PURLI</name>
<organism evidence="1 2">
    <name type="scientific">Purpureocillium lilacinum</name>
    <name type="common">Paecilomyces lilacinus</name>
    <dbReference type="NCBI Taxonomy" id="33203"/>
    <lineage>
        <taxon>Eukaryota</taxon>
        <taxon>Fungi</taxon>
        <taxon>Dikarya</taxon>
        <taxon>Ascomycota</taxon>
        <taxon>Pezizomycotina</taxon>
        <taxon>Sordariomycetes</taxon>
        <taxon>Hypocreomycetidae</taxon>
        <taxon>Hypocreales</taxon>
        <taxon>Ophiocordycipitaceae</taxon>
        <taxon>Purpureocillium</taxon>
    </lineage>
</organism>
<dbReference type="Proteomes" id="UP000245956">
    <property type="component" value="Unassembled WGS sequence"/>
</dbReference>
<proteinExistence type="predicted"/>
<dbReference type="EMBL" id="LCWV01000018">
    <property type="protein sequence ID" value="PWI67633.1"/>
    <property type="molecule type" value="Genomic_DNA"/>
</dbReference>